<organism evidence="3 4">
    <name type="scientific">Shimia marina</name>
    <dbReference type="NCBI Taxonomy" id="321267"/>
    <lineage>
        <taxon>Bacteria</taxon>
        <taxon>Pseudomonadati</taxon>
        <taxon>Pseudomonadota</taxon>
        <taxon>Alphaproteobacteria</taxon>
        <taxon>Rhodobacterales</taxon>
        <taxon>Roseobacteraceae</taxon>
    </lineage>
</organism>
<dbReference type="PANTHER" id="PTHR43968:SF6">
    <property type="entry name" value="GLUTATHIONE S-TRANSFERASE OMEGA"/>
    <property type="match status" value="1"/>
</dbReference>
<dbReference type="InterPro" id="IPR004045">
    <property type="entry name" value="Glutathione_S-Trfase_N"/>
</dbReference>
<gene>
    <name evidence="3" type="ORF">SHM7688_00725</name>
</gene>
<feature type="domain" description="GST C-terminal" evidence="2">
    <location>
        <begin position="83"/>
        <end position="203"/>
    </location>
</feature>
<name>A0A0P1ELP7_9RHOB</name>
<dbReference type="InterPro" id="IPR010987">
    <property type="entry name" value="Glutathione-S-Trfase_C-like"/>
</dbReference>
<dbReference type="InterPro" id="IPR036282">
    <property type="entry name" value="Glutathione-S-Trfase_C_sf"/>
</dbReference>
<dbReference type="InterPro" id="IPR050983">
    <property type="entry name" value="GST_Omega/HSP26"/>
</dbReference>
<dbReference type="PANTHER" id="PTHR43968">
    <property type="match status" value="1"/>
</dbReference>
<dbReference type="PROSITE" id="PS50404">
    <property type="entry name" value="GST_NTER"/>
    <property type="match status" value="1"/>
</dbReference>
<dbReference type="SUPFAM" id="SSF47616">
    <property type="entry name" value="GST C-terminal domain-like"/>
    <property type="match status" value="1"/>
</dbReference>
<evidence type="ECO:0000259" key="2">
    <source>
        <dbReference type="PROSITE" id="PS50405"/>
    </source>
</evidence>
<dbReference type="SUPFAM" id="SSF52833">
    <property type="entry name" value="Thioredoxin-like"/>
    <property type="match status" value="1"/>
</dbReference>
<protein>
    <submittedName>
        <fullName evidence="3">Glutaredoxin 2</fullName>
    </submittedName>
</protein>
<dbReference type="Pfam" id="PF13417">
    <property type="entry name" value="GST_N_3"/>
    <property type="match status" value="1"/>
</dbReference>
<dbReference type="CDD" id="cd03196">
    <property type="entry name" value="GST_C_5"/>
    <property type="match status" value="1"/>
</dbReference>
<reference evidence="3 4" key="1">
    <citation type="submission" date="2015-09" db="EMBL/GenBank/DDBJ databases">
        <authorList>
            <consortium name="Swine Surveillance"/>
        </authorList>
    </citation>
    <scope>NUCLEOTIDE SEQUENCE [LARGE SCALE GENOMIC DNA]</scope>
    <source>
        <strain evidence="3 4">CECT 7688</strain>
    </source>
</reference>
<dbReference type="InterPro" id="IPR036249">
    <property type="entry name" value="Thioredoxin-like_sf"/>
</dbReference>
<evidence type="ECO:0000259" key="1">
    <source>
        <dbReference type="PROSITE" id="PS50404"/>
    </source>
</evidence>
<dbReference type="RefSeq" id="WP_058238614.1">
    <property type="nucleotide sequence ID" value="NZ_CYPW01000006.1"/>
</dbReference>
<dbReference type="Pfam" id="PF13410">
    <property type="entry name" value="GST_C_2"/>
    <property type="match status" value="1"/>
</dbReference>
<sequence length="217" mass="24331">MREKTRPILYSFRRCPYAMRARLAVAVSGVSVELREILLRNKAAAFLETSPSGTVPCLKDGAEVIDESLDVMLWALRQKDPQGWLEMPEAGFALIETADGPFKRALDRTKYHTRYADADPEESRAEAMQFLNSLEDQLGDGWLFGDKPRLADMAILPFVRQFAFIDKARFDAEAGPNLAHWLARFLDSEAFATIMPKLPVWQAGDAPTVFCGHILPA</sequence>
<dbReference type="SFLD" id="SFLDS00019">
    <property type="entry name" value="Glutathione_Transferase_(cytos"/>
    <property type="match status" value="1"/>
</dbReference>
<evidence type="ECO:0000313" key="3">
    <source>
        <dbReference type="EMBL" id="CUH51291.1"/>
    </source>
</evidence>
<keyword evidence="4" id="KW-1185">Reference proteome</keyword>
<proteinExistence type="predicted"/>
<dbReference type="Proteomes" id="UP000054823">
    <property type="component" value="Unassembled WGS sequence"/>
</dbReference>
<evidence type="ECO:0000313" key="4">
    <source>
        <dbReference type="Proteomes" id="UP000054823"/>
    </source>
</evidence>
<dbReference type="Gene3D" id="3.40.30.10">
    <property type="entry name" value="Glutaredoxin"/>
    <property type="match status" value="1"/>
</dbReference>
<dbReference type="GO" id="GO:0005737">
    <property type="term" value="C:cytoplasm"/>
    <property type="evidence" value="ECO:0007669"/>
    <property type="project" value="TreeGrafter"/>
</dbReference>
<dbReference type="EMBL" id="CYPW01000006">
    <property type="protein sequence ID" value="CUH51291.1"/>
    <property type="molecule type" value="Genomic_DNA"/>
</dbReference>
<dbReference type="AlphaFoldDB" id="A0A0P1ELP7"/>
<dbReference type="STRING" id="321267.SHM7688_00725"/>
<accession>A0A0P1ELP7</accession>
<dbReference type="OrthoDB" id="9813092at2"/>
<dbReference type="Gene3D" id="1.20.1050.10">
    <property type="match status" value="1"/>
</dbReference>
<dbReference type="InterPro" id="IPR040079">
    <property type="entry name" value="Glutathione_S-Trfase"/>
</dbReference>
<feature type="domain" description="GST N-terminal" evidence="1">
    <location>
        <begin position="5"/>
        <end position="83"/>
    </location>
</feature>
<dbReference type="PROSITE" id="PS50405">
    <property type="entry name" value="GST_CTER"/>
    <property type="match status" value="1"/>
</dbReference>